<comment type="catalytic activity">
    <reaction evidence="6 7">
        <text>RNA(n) + a ribonucleoside 5'-triphosphate = RNA(n+1) + diphosphate</text>
        <dbReference type="Rhea" id="RHEA:21248"/>
        <dbReference type="Rhea" id="RHEA-COMP:14527"/>
        <dbReference type="Rhea" id="RHEA-COMP:17342"/>
        <dbReference type="ChEBI" id="CHEBI:33019"/>
        <dbReference type="ChEBI" id="CHEBI:61557"/>
        <dbReference type="ChEBI" id="CHEBI:140395"/>
        <dbReference type="EC" id="2.7.7.48"/>
    </reaction>
</comment>
<dbReference type="GO" id="GO:0003723">
    <property type="term" value="F:RNA binding"/>
    <property type="evidence" value="ECO:0007669"/>
    <property type="project" value="InterPro"/>
</dbReference>
<evidence type="ECO:0000256" key="4">
    <source>
        <dbReference type="ARBA" id="ARBA00022695"/>
    </source>
</evidence>
<dbReference type="GO" id="GO:0003968">
    <property type="term" value="F:RNA-directed RNA polymerase activity"/>
    <property type="evidence" value="ECO:0007669"/>
    <property type="project" value="UniProtKB-KW"/>
</dbReference>
<evidence type="ECO:0000256" key="6">
    <source>
        <dbReference type="ARBA" id="ARBA00048744"/>
    </source>
</evidence>
<dbReference type="GO" id="GO:0006351">
    <property type="term" value="P:DNA-templated transcription"/>
    <property type="evidence" value="ECO:0007669"/>
    <property type="project" value="InterPro"/>
</dbReference>
<dbReference type="Pfam" id="PF02123">
    <property type="entry name" value="RdRP_4"/>
    <property type="match status" value="1"/>
</dbReference>
<dbReference type="EMBL" id="MW574447">
    <property type="protein sequence ID" value="WWD77359.1"/>
    <property type="molecule type" value="Genomic_RNA"/>
</dbReference>
<dbReference type="SUPFAM" id="SSF56672">
    <property type="entry name" value="DNA/RNA polymerases"/>
    <property type="match status" value="1"/>
</dbReference>
<evidence type="ECO:0000256" key="2">
    <source>
        <dbReference type="ARBA" id="ARBA00022484"/>
    </source>
</evidence>
<sequence>MAYNRLAILPWQTKTKCECFCTIFITSRTTRNDWISLLFSRLKSARLDELSLHYVISRSFNIHAALSTRTSRDPLLSLKEVKALVDDEFVALLHRIAGTDSVALELLSDFFDKVFAGVEPDSVYRLRVLLSSAPTIDKGQLFGRFGQHWYSEDLLLNHSSVPQNPGRRFAISMHPLVGKSTLTKTNKKYVPHQFTSPLSLAAECASAWCAAEAGPKDVPDEKHYKIIAYICNVLGIDIYDVDDLYDWDAIKEWVEAEDWLEANKHKGAMLKENARDNALYLVHGIEDAQALGAEHLGYITISEALLQQRSTPDKRPYYARMTKRNWIDNPPPGKHISATNAMDVTMGVAELLTPHFLIQHGFVGAGSWTKSFTDEQTPKHIKRLEKAKRDNEERKAIASKQCIRLEHAKPALAMAMNAGHYGFLAAILQTLWPESSRDIMLRARATPAFVAKFLLSVGPIANEWLDFVFEGEGLQGVGIVAFSALMLAYMSGGHKQSMLKLLIPQGLTRLGCKGADGVLKPLHEQIRRGAVVPSYLPNHTSGHYTELMYMTTLFGRYYDPTIADDGSIDNRTKFPGVHVASDDGREFSYALHQSTFDRALATRDPAIKTALAMDRNLTIEDLMAEFLNIASAGSAASGKAELTHIETDQRLNKRVWLNELSAEQILNIPNMPAVVEGSAVNKLELNKIRQLLPGPVWHWLAESIVMHRIERADFASDSYISLEKSSKTLFIRFMERVFRNKLFKGTTTLDMDYADFNITHMISDMQKIYRNIAKHARAASAGSGTTFGHTDYAGFVAQLCDWLVICLENLRMRADGGDGRIYQLVRGLWSGWRTTQYINTTMNSNYAKQARMCMTEILGYDPFIKMEGQGDDMDGVMQSLVDALLTVNYFNRAGHEMNPLKQLIGDYSNEYLRISGGDGTAHGNLCRSIGSFCSSDMQSSEIENGPETAIGASTAVDVLIRRGLPRDIGEVLRDVCIRHFSRIRLFNVTTGDVEHHHLDPEDAFIDGSAGGLGLSRHGTLPKLFDEKIRADYKGIRPEGTIPGSLNHGTQALKRVVSKFLHDHNLAESVAEEVERAANLAVSELMLPSDVLNKTRNERKLAIADYYKQCRSFRSKKMSTRPELPQRFKDIVDQTLEQIMDVENGAFRKLEGADIEDILDSAISAAIGPMSITPDIIHQLRAKDNSKLNVLQALEALDSPGAGRILGALHKFCTPLVVQYMVMHGGHSVMNTGGLIPAELNTVVKDIQLRVLNAFVQDVNDTDLTYEQWRDLMRATNEHMMTVYDDKYYEIFRL</sequence>
<evidence type="ECO:0000256" key="5">
    <source>
        <dbReference type="ARBA" id="ARBA00022741"/>
    </source>
</evidence>
<name>A0AAU6NDX3_9VIRU</name>
<dbReference type="InterPro" id="IPR043502">
    <property type="entry name" value="DNA/RNA_pol_sf"/>
</dbReference>
<keyword evidence="2 7" id="KW-0696">RNA-directed RNA polymerase</keyword>
<keyword evidence="5 7" id="KW-0547">Nucleotide-binding</keyword>
<keyword evidence="4 7" id="KW-0548">Nucleotidyltransferase</keyword>
<protein>
    <recommendedName>
        <fullName evidence="1 7">RNA-directed RNA polymerase</fullName>
        <ecNumber evidence="1 7">2.7.7.48</ecNumber>
    </recommendedName>
</protein>
<dbReference type="GO" id="GO:0000166">
    <property type="term" value="F:nucleotide binding"/>
    <property type="evidence" value="ECO:0007669"/>
    <property type="project" value="UniProtKB-KW"/>
</dbReference>
<evidence type="ECO:0000256" key="3">
    <source>
        <dbReference type="ARBA" id="ARBA00022679"/>
    </source>
</evidence>
<organism evidence="8">
    <name type="scientific">Rhizoctonia solani phlegivirus 3</name>
    <dbReference type="NCBI Taxonomy" id="3162547"/>
    <lineage>
        <taxon>Viruses</taxon>
        <taxon>Riboviria</taxon>
        <taxon>Orthornavirae</taxon>
        <taxon>Duplornaviricota</taxon>
        <taxon>Chrymotiviricetes</taxon>
        <taxon>Ghabrivirales</taxon>
        <taxon>Alphatotivirineae</taxon>
        <taxon>Phlegiviridae</taxon>
        <taxon>Phlegivirus</taxon>
    </lineage>
</organism>
<evidence type="ECO:0000256" key="1">
    <source>
        <dbReference type="ARBA" id="ARBA00012494"/>
    </source>
</evidence>
<dbReference type="EC" id="2.7.7.48" evidence="1 7"/>
<keyword evidence="7" id="KW-0693">Viral RNA replication</keyword>
<proteinExistence type="predicted"/>
<reference evidence="8" key="1">
    <citation type="submission" date="2021-02" db="EMBL/GenBank/DDBJ databases">
        <authorList>
            <person name="Urzo M.L.R."/>
            <person name="Kondo H."/>
            <person name="Guinto T.D."/>
            <person name="Cope A.E."/>
            <person name="Budot B.O."/>
            <person name="Suzuki N."/>
        </authorList>
    </citation>
    <scope>NUCLEOTIDE SEQUENCE</scope>
    <source>
        <strain evidence="8">Ph</strain>
    </source>
</reference>
<evidence type="ECO:0000256" key="7">
    <source>
        <dbReference type="RuleBase" id="RU364050"/>
    </source>
</evidence>
<keyword evidence="3 7" id="KW-0808">Transferase</keyword>
<dbReference type="InterPro" id="IPR001795">
    <property type="entry name" value="RNA-dir_pol_luteovirus"/>
</dbReference>
<evidence type="ECO:0000313" key="8">
    <source>
        <dbReference type="EMBL" id="WWD77359.1"/>
    </source>
</evidence>
<accession>A0AAU6NDX3</accession>